<sequence length="1169" mass="126428">MKNPKDAFSPSLPDRAPGDGMNAARLGFSRVVRPSPGNVPGFALIITLSLCVLMTLLAIGLLSLSSISLRSGSRGEYAAQAKANARMSLMLAIGELQKQAGTDTRVTAKADILDEQNPPVVGVWKSWEGTDHDSQGRPVSPGNYAARKQDRFLAWLVSTGKDEIPDTGKGRDKVALLGPGSVGEGPNREKLQVHLDPTEINDPANNGAFAWWISGENQKARMPKPYEPTENNAARWSVMAKSHSTANPEIFRMEELFDDAAPAQKAVTHLLSDFVGKEDTLRVSQEFYHDLSVSSVGLLTNTATGGWRKDLSILTENWTSVPSSNLPLFRGTPQKDIMFTKPTSSNPTSGKSMIYPWSSYRGTTEIPIYRHGPVSSWENLKDYATAYKRISASPSGANRIATSAVSIYDTGNTFNFLHKVRILPVVARVQWVFSHTAAAAATPAGNVEPRLLVTPVITMWNPYSVQISTSSTLSFTIPKPLPVALHYTVNGTATPTYTSLTTGGVNNQPAMSTADTLRYEIPSTFVLKPGETRVFSPQSTTPVSAATSLPLAQGYRAKGGHFFQVLGVGGKAMSVSPSSLVKADAKFDTIYTDISQGVGIFMDMFASGGTQHLLAYRMTYTPAVANEIYKPLTDLSEVSLSNAINNPVPFLSTVFGARMASKTHIPAKGFVQSSPLVNYTAMGSKDLVETTIARHYGGTSHPVNSPFDYSFIKLTPNDSNLPNASDTSGRGYIVTGFNKADGLSRCVIAEIPVRPLQSICELQNWDLRYENPIPPFAFNLIGNSDASPLLPSNAVVNSADAGLAVNLQHDDSYCANHILFDDWFFSSIAPDPDTYGTAGRNMQATYTDFVSGKTPLGNRAYQPIGEDIGMAQDASNATKLYNDYVRATNSWKTIASRLEVEGMFNVNSTSVTAWRALLGHARNQKVPYIQESGASWSVDVSGDLDHPVSRFTIAGDVEAKSQGSSGSFPEAAEFAGYRVLDDKVIDALAEEIVNQVRIRGPFLSLSEFINRQLSSGELALAGAVQAALNQLAKRGSTNLYSSIEFLSNNASSMPPRAGEAEYKFPAAAEGESAYGLPGWTRQADVLRPIAPILSARDDTFTIRAHGDARDKDGKVVSRATCEAVVRRTRAYVDSREAPDLANPVAQPVNKAFGRRFEIVSFRWLSPSEI</sequence>
<dbReference type="Proteomes" id="UP000501812">
    <property type="component" value="Chromosome"/>
</dbReference>
<dbReference type="KEGG" id="luo:HHL09_06785"/>
<keyword evidence="1" id="KW-1133">Transmembrane helix</keyword>
<keyword evidence="1" id="KW-0472">Membrane</keyword>
<gene>
    <name evidence="2" type="ORF">HHL09_06785</name>
</gene>
<keyword evidence="1" id="KW-0812">Transmembrane</keyword>
<name>A0A858RGE8_9BACT</name>
<dbReference type="RefSeq" id="WP_169453813.1">
    <property type="nucleotide sequence ID" value="NZ_CP051774.1"/>
</dbReference>
<keyword evidence="3" id="KW-1185">Reference proteome</keyword>
<reference evidence="2 3" key="1">
    <citation type="submission" date="2020-04" db="EMBL/GenBank/DDBJ databases">
        <title>Luteolibacter sp. G-1-1-1 isolated from soil.</title>
        <authorList>
            <person name="Dahal R.H."/>
        </authorList>
    </citation>
    <scope>NUCLEOTIDE SEQUENCE [LARGE SCALE GENOMIC DNA]</scope>
    <source>
        <strain evidence="2 3">G-1-1-1</strain>
    </source>
</reference>
<proteinExistence type="predicted"/>
<feature type="transmembrane region" description="Helical" evidence="1">
    <location>
        <begin position="42"/>
        <end position="64"/>
    </location>
</feature>
<evidence type="ECO:0008006" key="4">
    <source>
        <dbReference type="Google" id="ProtNLM"/>
    </source>
</evidence>
<dbReference type="AlphaFoldDB" id="A0A858RGE8"/>
<organism evidence="2 3">
    <name type="scientific">Luteolibacter luteus</name>
    <dbReference type="NCBI Taxonomy" id="2728835"/>
    <lineage>
        <taxon>Bacteria</taxon>
        <taxon>Pseudomonadati</taxon>
        <taxon>Verrucomicrobiota</taxon>
        <taxon>Verrucomicrobiia</taxon>
        <taxon>Verrucomicrobiales</taxon>
        <taxon>Verrucomicrobiaceae</taxon>
        <taxon>Luteolibacter</taxon>
    </lineage>
</organism>
<dbReference type="EMBL" id="CP051774">
    <property type="protein sequence ID" value="QJE95499.1"/>
    <property type="molecule type" value="Genomic_DNA"/>
</dbReference>
<evidence type="ECO:0000313" key="3">
    <source>
        <dbReference type="Proteomes" id="UP000501812"/>
    </source>
</evidence>
<evidence type="ECO:0000313" key="2">
    <source>
        <dbReference type="EMBL" id="QJE95499.1"/>
    </source>
</evidence>
<protein>
    <recommendedName>
        <fullName evidence="4">Verru_Chthon cassette protein A</fullName>
    </recommendedName>
</protein>
<evidence type="ECO:0000256" key="1">
    <source>
        <dbReference type="SAM" id="Phobius"/>
    </source>
</evidence>
<accession>A0A858RGE8</accession>